<proteinExistence type="predicted"/>
<dbReference type="AlphaFoldDB" id="A0A6C0JK34"/>
<dbReference type="InterPro" id="IPR036865">
    <property type="entry name" value="CRAL-TRIO_dom_sf"/>
</dbReference>
<dbReference type="InterPro" id="IPR001251">
    <property type="entry name" value="CRAL-TRIO_dom"/>
</dbReference>
<dbReference type="PROSITE" id="PS50191">
    <property type="entry name" value="CRAL_TRIO"/>
    <property type="match status" value="1"/>
</dbReference>
<accession>A0A6C0JK34</accession>
<evidence type="ECO:0000313" key="2">
    <source>
        <dbReference type="EMBL" id="QHU06135.1"/>
    </source>
</evidence>
<feature type="domain" description="CRAL-TRIO" evidence="1">
    <location>
        <begin position="76"/>
        <end position="186"/>
    </location>
</feature>
<reference evidence="2" key="1">
    <citation type="journal article" date="2020" name="Nature">
        <title>Giant virus diversity and host interactions through global metagenomics.</title>
        <authorList>
            <person name="Schulz F."/>
            <person name="Roux S."/>
            <person name="Paez-Espino D."/>
            <person name="Jungbluth S."/>
            <person name="Walsh D.A."/>
            <person name="Denef V.J."/>
            <person name="McMahon K.D."/>
            <person name="Konstantinidis K.T."/>
            <person name="Eloe-Fadrosh E.A."/>
            <person name="Kyrpides N.C."/>
            <person name="Woyke T."/>
        </authorList>
    </citation>
    <scope>NUCLEOTIDE SEQUENCE</scope>
    <source>
        <strain evidence="2">GVMAG-M-3300027747-57</strain>
    </source>
</reference>
<organism evidence="2">
    <name type="scientific">viral metagenome</name>
    <dbReference type="NCBI Taxonomy" id="1070528"/>
    <lineage>
        <taxon>unclassified sequences</taxon>
        <taxon>metagenomes</taxon>
        <taxon>organismal metagenomes</taxon>
    </lineage>
</organism>
<name>A0A6C0JK34_9ZZZZ</name>
<dbReference type="Pfam" id="PF00650">
    <property type="entry name" value="CRAL_TRIO"/>
    <property type="match status" value="1"/>
</dbReference>
<protein>
    <recommendedName>
        <fullName evidence="1">CRAL-TRIO domain-containing protein</fullName>
    </recommendedName>
</protein>
<sequence>MNDNQEFNIKIQELSDKYFLENKKNSIFKNFQKIECANMITDSIGIDNLIVNTFFIIKNTNSIFIDYTVFKRFIVPEYYSKVVNYITSLIKTCITNYGTFNMHINLDSFTVSAAERYKNIIIIFLNNSIGTDYSIKLNNLFIYNTPSAFQTISTLLSPLVEPTVKNKMVIYDKNDSTEILKILFRM</sequence>
<dbReference type="EMBL" id="MN740430">
    <property type="protein sequence ID" value="QHU06135.1"/>
    <property type="molecule type" value="Genomic_DNA"/>
</dbReference>
<dbReference type="Gene3D" id="3.40.525.10">
    <property type="entry name" value="CRAL-TRIO lipid binding domain"/>
    <property type="match status" value="1"/>
</dbReference>
<dbReference type="SUPFAM" id="SSF52087">
    <property type="entry name" value="CRAL/TRIO domain"/>
    <property type="match status" value="1"/>
</dbReference>
<evidence type="ECO:0000259" key="1">
    <source>
        <dbReference type="PROSITE" id="PS50191"/>
    </source>
</evidence>